<dbReference type="PANTHER" id="PTHR43774">
    <property type="entry name" value="PEPTIDE METHIONINE SULFOXIDE REDUCTASE"/>
    <property type="match status" value="1"/>
</dbReference>
<gene>
    <name evidence="6" type="ORF">SAMN04488552_3039</name>
</gene>
<dbReference type="InterPro" id="IPR002569">
    <property type="entry name" value="Met_Sox_Rdtase_MsrA_dom"/>
</dbReference>
<name>A0A1H1RV75_9FLAO</name>
<dbReference type="EMBL" id="LT629745">
    <property type="protein sequence ID" value="SDS39630.1"/>
    <property type="molecule type" value="Genomic_DNA"/>
</dbReference>
<dbReference type="STRING" id="1250231.SAMN04488552_3039"/>
<reference evidence="6 7" key="1">
    <citation type="submission" date="2016-10" db="EMBL/GenBank/DDBJ databases">
        <authorList>
            <person name="Varghese N."/>
            <person name="Submissions S."/>
        </authorList>
    </citation>
    <scope>NUCLEOTIDE SEQUENCE [LARGE SCALE GENOMIC DNA]</scope>
    <source>
        <strain evidence="6 7">Mar_2010_102</strain>
    </source>
</reference>
<protein>
    <recommendedName>
        <fullName evidence="1">peptide-methionine (S)-S-oxide reductase</fullName>
        <ecNumber evidence="1">1.8.4.11</ecNumber>
    </recommendedName>
</protein>
<organism evidence="6 7">
    <name type="scientific">Christiangramia echinicola</name>
    <dbReference type="NCBI Taxonomy" id="279359"/>
    <lineage>
        <taxon>Bacteria</taxon>
        <taxon>Pseudomonadati</taxon>
        <taxon>Bacteroidota</taxon>
        <taxon>Flavobacteriia</taxon>
        <taxon>Flavobacteriales</taxon>
        <taxon>Flavobacteriaceae</taxon>
        <taxon>Christiangramia</taxon>
    </lineage>
</organism>
<evidence type="ECO:0000256" key="2">
    <source>
        <dbReference type="ARBA" id="ARBA00023002"/>
    </source>
</evidence>
<evidence type="ECO:0000259" key="5">
    <source>
        <dbReference type="Pfam" id="PF01625"/>
    </source>
</evidence>
<dbReference type="RefSeq" id="WP_089663588.1">
    <property type="nucleotide sequence ID" value="NZ_LT629745.1"/>
</dbReference>
<feature type="domain" description="Peptide methionine sulphoxide reductase MsrA" evidence="5">
    <location>
        <begin position="7"/>
        <end position="142"/>
    </location>
</feature>
<proteinExistence type="predicted"/>
<comment type="catalytic activity">
    <reaction evidence="3">
        <text>L-methionyl-[protein] + [thioredoxin]-disulfide + H2O = L-methionyl-(S)-S-oxide-[protein] + [thioredoxin]-dithiol</text>
        <dbReference type="Rhea" id="RHEA:14217"/>
        <dbReference type="Rhea" id="RHEA-COMP:10698"/>
        <dbReference type="Rhea" id="RHEA-COMP:10700"/>
        <dbReference type="Rhea" id="RHEA-COMP:12313"/>
        <dbReference type="Rhea" id="RHEA-COMP:12315"/>
        <dbReference type="ChEBI" id="CHEBI:15377"/>
        <dbReference type="ChEBI" id="CHEBI:16044"/>
        <dbReference type="ChEBI" id="CHEBI:29950"/>
        <dbReference type="ChEBI" id="CHEBI:44120"/>
        <dbReference type="ChEBI" id="CHEBI:50058"/>
        <dbReference type="EC" id="1.8.4.11"/>
    </reaction>
</comment>
<comment type="catalytic activity">
    <reaction evidence="4">
        <text>[thioredoxin]-disulfide + L-methionine + H2O = L-methionine (S)-S-oxide + [thioredoxin]-dithiol</text>
        <dbReference type="Rhea" id="RHEA:19993"/>
        <dbReference type="Rhea" id="RHEA-COMP:10698"/>
        <dbReference type="Rhea" id="RHEA-COMP:10700"/>
        <dbReference type="ChEBI" id="CHEBI:15377"/>
        <dbReference type="ChEBI" id="CHEBI:29950"/>
        <dbReference type="ChEBI" id="CHEBI:50058"/>
        <dbReference type="ChEBI" id="CHEBI:57844"/>
        <dbReference type="ChEBI" id="CHEBI:58772"/>
        <dbReference type="EC" id="1.8.4.11"/>
    </reaction>
</comment>
<evidence type="ECO:0000256" key="3">
    <source>
        <dbReference type="ARBA" id="ARBA00047806"/>
    </source>
</evidence>
<keyword evidence="2" id="KW-0560">Oxidoreductase</keyword>
<evidence type="ECO:0000313" key="6">
    <source>
        <dbReference type="EMBL" id="SDS39630.1"/>
    </source>
</evidence>
<dbReference type="EC" id="1.8.4.11" evidence="1"/>
<evidence type="ECO:0000313" key="7">
    <source>
        <dbReference type="Proteomes" id="UP000198858"/>
    </source>
</evidence>
<dbReference type="SUPFAM" id="SSF55068">
    <property type="entry name" value="Peptide methionine sulfoxide reductase"/>
    <property type="match status" value="1"/>
</dbReference>
<dbReference type="InterPro" id="IPR036509">
    <property type="entry name" value="Met_Sox_Rdtase_MsrA_sf"/>
</dbReference>
<sequence length="161" mass="18828">MKELEKIGFGGGCHWCTEAVFQSIKGVNPVEQGYIAVKNEPENFYEGVIVHFNPKMISLHKLIQIHLHTHNSSSDHSMRFKYLSAIYTFSKPQSLEANLILNDLKEIQKNEIITKVYKFGTYKASRKEITNYYRTDPERPFCKTYIEPKLQSLRQNFTDYL</sequence>
<dbReference type="GO" id="GO:0008113">
    <property type="term" value="F:peptide-methionine (S)-S-oxide reductase activity"/>
    <property type="evidence" value="ECO:0007669"/>
    <property type="project" value="UniProtKB-EC"/>
</dbReference>
<dbReference type="PANTHER" id="PTHR43774:SF1">
    <property type="entry name" value="PEPTIDE METHIONINE SULFOXIDE REDUCTASE MSRA 2"/>
    <property type="match status" value="1"/>
</dbReference>
<evidence type="ECO:0000256" key="1">
    <source>
        <dbReference type="ARBA" id="ARBA00012502"/>
    </source>
</evidence>
<evidence type="ECO:0000256" key="4">
    <source>
        <dbReference type="ARBA" id="ARBA00048782"/>
    </source>
</evidence>
<dbReference type="Gene3D" id="3.30.1060.10">
    <property type="entry name" value="Peptide methionine sulphoxide reductase MsrA"/>
    <property type="match status" value="1"/>
</dbReference>
<keyword evidence="7" id="KW-1185">Reference proteome</keyword>
<dbReference type="Proteomes" id="UP000198858">
    <property type="component" value="Chromosome I"/>
</dbReference>
<dbReference type="AlphaFoldDB" id="A0A1H1RV75"/>
<dbReference type="Pfam" id="PF01625">
    <property type="entry name" value="PMSR"/>
    <property type="match status" value="1"/>
</dbReference>
<accession>A0A1H1RV75</accession>